<evidence type="ECO:0000256" key="1">
    <source>
        <dbReference type="ARBA" id="ARBA00004141"/>
    </source>
</evidence>
<feature type="transmembrane region" description="Helical" evidence="5">
    <location>
        <begin position="177"/>
        <end position="199"/>
    </location>
</feature>
<dbReference type="SUPFAM" id="SSF144091">
    <property type="entry name" value="Rhomboid-like"/>
    <property type="match status" value="1"/>
</dbReference>
<evidence type="ECO:0000313" key="7">
    <source>
        <dbReference type="EMBL" id="EME28966.1"/>
    </source>
</evidence>
<evidence type="ECO:0000256" key="4">
    <source>
        <dbReference type="ARBA" id="ARBA00023136"/>
    </source>
</evidence>
<evidence type="ECO:0000256" key="3">
    <source>
        <dbReference type="ARBA" id="ARBA00022989"/>
    </source>
</evidence>
<dbReference type="GO" id="GO:0004252">
    <property type="term" value="F:serine-type endopeptidase activity"/>
    <property type="evidence" value="ECO:0007669"/>
    <property type="project" value="InterPro"/>
</dbReference>
<dbReference type="eggNOG" id="ENOG502QTDP">
    <property type="taxonomic scope" value="Eukaryota"/>
</dbReference>
<accession>M2W031</accession>
<evidence type="ECO:0000313" key="8">
    <source>
        <dbReference type="Proteomes" id="UP000030680"/>
    </source>
</evidence>
<keyword evidence="3 5" id="KW-1133">Transmembrane helix</keyword>
<organism evidence="7 8">
    <name type="scientific">Galdieria sulphuraria</name>
    <name type="common">Red alga</name>
    <dbReference type="NCBI Taxonomy" id="130081"/>
    <lineage>
        <taxon>Eukaryota</taxon>
        <taxon>Rhodophyta</taxon>
        <taxon>Bangiophyceae</taxon>
        <taxon>Galdieriales</taxon>
        <taxon>Galdieriaceae</taxon>
        <taxon>Galdieria</taxon>
    </lineage>
</organism>
<feature type="domain" description="Peptidase S54 rhomboid" evidence="6">
    <location>
        <begin position="140"/>
        <end position="284"/>
    </location>
</feature>
<keyword evidence="8" id="KW-1185">Reference proteome</keyword>
<feature type="transmembrane region" description="Helical" evidence="5">
    <location>
        <begin position="105"/>
        <end position="125"/>
    </location>
</feature>
<dbReference type="FunFam" id="1.20.1540.10:FF:000013">
    <property type="entry name" value="Rhomboid protease aarA"/>
    <property type="match status" value="1"/>
</dbReference>
<feature type="transmembrane region" description="Helical" evidence="5">
    <location>
        <begin position="268"/>
        <end position="288"/>
    </location>
</feature>
<evidence type="ECO:0000256" key="5">
    <source>
        <dbReference type="SAM" id="Phobius"/>
    </source>
</evidence>
<dbReference type="PANTHER" id="PTHR43066:SF5">
    <property type="entry name" value="RHOMBOID-LIKE PROTEIN 11, CHLOROPLASTIC-RELATED"/>
    <property type="match status" value="1"/>
</dbReference>
<dbReference type="AlphaFoldDB" id="M2W031"/>
<evidence type="ECO:0000259" key="6">
    <source>
        <dbReference type="Pfam" id="PF01694"/>
    </source>
</evidence>
<dbReference type="InterPro" id="IPR022764">
    <property type="entry name" value="Peptidase_S54_rhomboid_dom"/>
</dbReference>
<keyword evidence="4 5" id="KW-0472">Membrane</keyword>
<dbReference type="EMBL" id="KB454513">
    <property type="protein sequence ID" value="EME28966.1"/>
    <property type="molecule type" value="Genomic_DNA"/>
</dbReference>
<keyword evidence="2 5" id="KW-0812">Transmembrane</keyword>
<dbReference type="Pfam" id="PF01694">
    <property type="entry name" value="Rhomboid"/>
    <property type="match status" value="1"/>
</dbReference>
<dbReference type="GeneID" id="17087801"/>
<sequence>MLWFTGASHFIPQVKTSFSRTGCIRCLLNIRQNRARKNQKDDILRRQWKADGQRQDAFLLAAVQHKPDNQVPVEGDKPQMRAVSLGKTVRIQSSNWPLARNTSEWGVFVLILVNLLLFVASRFIWPNLLALLVLTHSGPRWWQFVTYSFCHESWAHLSNNLFFLLIFGKLVEEEEGAFGIIMSYCICAFGSALLSWMVLPKHSVSVGASGAVFGLFTICVLTRFSWNWKRLLEFLILGQYVYQILGREVRLAASSSSHKWTAVAVNHIGHIAGSATGILLVLFLRLVVASYSDVYSNKTD</sequence>
<gene>
    <name evidence="7" type="ORF">Gasu_35410</name>
</gene>
<dbReference type="Gene3D" id="1.20.1540.10">
    <property type="entry name" value="Rhomboid-like"/>
    <property type="match status" value="1"/>
</dbReference>
<dbReference type="GO" id="GO:0016020">
    <property type="term" value="C:membrane"/>
    <property type="evidence" value="ECO:0007669"/>
    <property type="project" value="UniProtKB-SubCell"/>
</dbReference>
<proteinExistence type="predicted"/>
<dbReference type="PANTHER" id="PTHR43066">
    <property type="entry name" value="RHOMBOID-RELATED PROTEIN"/>
    <property type="match status" value="1"/>
</dbReference>
<dbReference type="STRING" id="130081.M2W031"/>
<dbReference type="RefSeq" id="XP_005705486.1">
    <property type="nucleotide sequence ID" value="XM_005705429.1"/>
</dbReference>
<feature type="transmembrane region" description="Helical" evidence="5">
    <location>
        <begin position="206"/>
        <end position="226"/>
    </location>
</feature>
<dbReference type="KEGG" id="gsl:Gasu_35410"/>
<comment type="subcellular location">
    <subcellularLocation>
        <location evidence="1">Membrane</location>
        <topology evidence="1">Multi-pass membrane protein</topology>
    </subcellularLocation>
</comment>
<name>M2W031_GALSU</name>
<dbReference type="Proteomes" id="UP000030680">
    <property type="component" value="Unassembled WGS sequence"/>
</dbReference>
<protein>
    <recommendedName>
        <fullName evidence="6">Peptidase S54 rhomboid domain-containing protein</fullName>
    </recommendedName>
</protein>
<dbReference type="InterPro" id="IPR035952">
    <property type="entry name" value="Rhomboid-like_sf"/>
</dbReference>
<dbReference type="OrthoDB" id="418595at2759"/>
<dbReference type="Gramene" id="EME28966">
    <property type="protein sequence ID" value="EME28966"/>
    <property type="gene ID" value="Gasu_35410"/>
</dbReference>
<evidence type="ECO:0000256" key="2">
    <source>
        <dbReference type="ARBA" id="ARBA00022692"/>
    </source>
</evidence>
<reference evidence="8" key="1">
    <citation type="journal article" date="2013" name="Science">
        <title>Gene transfer from bacteria and archaea facilitated evolution of an extremophilic eukaryote.</title>
        <authorList>
            <person name="Schonknecht G."/>
            <person name="Chen W.H."/>
            <person name="Ternes C.M."/>
            <person name="Barbier G.G."/>
            <person name="Shrestha R.P."/>
            <person name="Stanke M."/>
            <person name="Brautigam A."/>
            <person name="Baker B.J."/>
            <person name="Banfield J.F."/>
            <person name="Garavito R.M."/>
            <person name="Carr K."/>
            <person name="Wilkerson C."/>
            <person name="Rensing S.A."/>
            <person name="Gagneul D."/>
            <person name="Dickenson N.E."/>
            <person name="Oesterhelt C."/>
            <person name="Lercher M.J."/>
            <person name="Weber A.P."/>
        </authorList>
    </citation>
    <scope>NUCLEOTIDE SEQUENCE [LARGE SCALE GENOMIC DNA]</scope>
    <source>
        <strain evidence="8">074W</strain>
    </source>
</reference>